<dbReference type="Gene3D" id="1.10.600.10">
    <property type="entry name" value="Farnesyl Diphosphate Synthase"/>
    <property type="match status" value="1"/>
</dbReference>
<dbReference type="PROSITE" id="PS01044">
    <property type="entry name" value="SQUALEN_PHYTOEN_SYN_1"/>
    <property type="match status" value="1"/>
</dbReference>
<evidence type="ECO:0000256" key="8">
    <source>
        <dbReference type="ARBA" id="ARBA00022955"/>
    </source>
</evidence>
<dbReference type="InterPro" id="IPR006449">
    <property type="entry name" value="Squal_synth-like"/>
</dbReference>
<evidence type="ECO:0000256" key="12">
    <source>
        <dbReference type="ARBA" id="ARBA00023136"/>
    </source>
</evidence>
<keyword evidence="17" id="KW-1185">Reference proteome</keyword>
<keyword evidence="9 15" id="KW-1133">Transmembrane helix</keyword>
<dbReference type="CDD" id="cd00683">
    <property type="entry name" value="Trans_IPPS_HH"/>
    <property type="match status" value="1"/>
</dbReference>
<dbReference type="EC" id="2.5.1.21" evidence="4 15"/>
<protein>
    <recommendedName>
        <fullName evidence="4 15">Squalene synthase</fullName>
        <shortName evidence="15">SQS</shortName>
        <shortName evidence="15">SS</shortName>
        <ecNumber evidence="4 15">2.5.1.21</ecNumber>
    </recommendedName>
</protein>
<keyword evidence="7 15" id="KW-0812">Transmembrane</keyword>
<keyword evidence="13" id="KW-1207">Sterol metabolism</keyword>
<dbReference type="PANTHER" id="PTHR11626:SF2">
    <property type="entry name" value="SQUALENE SYNTHASE"/>
    <property type="match status" value="1"/>
</dbReference>
<evidence type="ECO:0000256" key="13">
    <source>
        <dbReference type="ARBA" id="ARBA00023166"/>
    </source>
</evidence>
<comment type="pathway">
    <text evidence="15">Terpene metabolism; lanosterol biosynthesis; lanosterol from farnesyl diphosphate: step 1/3.</text>
</comment>
<sequence length="496" mass="56387">MGYLELLLRPSELRAITQYKTWHQPLHARDPTTESPNRVRCYELLELTSRSFSAVIQELQPELREPVMLFYLVLRGLDTIEDDMTIPMEKKEPLLREFDGILEKKGWTFTENGPNEKDRQLLVEFDVVIEEFLAIKPNYQEVIKDITSKMGNGMADYAKNASHNINGVQTVEDYDLYCHYVAGLVGEGLSRLFGTSGIEDPRYADLTDLSNSMGLFLQKTNIIRDFREDLDDKRRFWPKEIWSKYCADLSEFADPANEAAALNCISEMTLDALRHATDCLLYLSGLRDQSVFNFCAIPQVMAISTLALVFRNRDVFHRNVKIRKGQACAMIMKAKNLRSVCDIFLDYTREIHRKNTPSDPNFLAISIACGKIEQWTETVFPSQKRLMLQKAEDARKRANELEAAGRNPDGGVSDATRMAIFVILFWVGVTVLMTGVATLFGARFDLAFKRIWEMKWPSAEELAANAEKVGKVVGSATETITRTATVVSETTVVREL</sequence>
<dbReference type="GO" id="GO:0005789">
    <property type="term" value="C:endoplasmic reticulum membrane"/>
    <property type="evidence" value="ECO:0007669"/>
    <property type="project" value="TreeGrafter"/>
</dbReference>
<gene>
    <name evidence="16" type="ORF">G7K_3460-t1</name>
</gene>
<dbReference type="GO" id="GO:0051996">
    <property type="term" value="F:squalene synthase [NAD(P)H] activity"/>
    <property type="evidence" value="ECO:0007669"/>
    <property type="project" value="UniProtKB-UniRule"/>
</dbReference>
<evidence type="ECO:0000256" key="14">
    <source>
        <dbReference type="ARBA" id="ARBA00023221"/>
    </source>
</evidence>
<dbReference type="EMBL" id="BACD03000021">
    <property type="protein sequence ID" value="GAO49309.1"/>
    <property type="molecule type" value="Genomic_DNA"/>
</dbReference>
<evidence type="ECO:0000256" key="9">
    <source>
        <dbReference type="ARBA" id="ARBA00022989"/>
    </source>
</evidence>
<dbReference type="OMA" id="GEACQLM"/>
<dbReference type="InterPro" id="IPR033904">
    <property type="entry name" value="Trans_IPPS_HH"/>
</dbReference>
<dbReference type="SFLD" id="SFLDG01018">
    <property type="entry name" value="Squalene/Phytoene_Synthase_Lik"/>
    <property type="match status" value="1"/>
</dbReference>
<accession>A0A0E9NHJ4</accession>
<keyword evidence="10" id="KW-0756">Sterol biosynthesis</keyword>
<dbReference type="SFLD" id="SFLDS00005">
    <property type="entry name" value="Isoprenoid_Synthase_Type_I"/>
    <property type="match status" value="1"/>
</dbReference>
<keyword evidence="6 15" id="KW-0808">Transferase</keyword>
<keyword evidence="5" id="KW-0444">Lipid biosynthesis</keyword>
<dbReference type="STRING" id="698492.A0A0E9NHJ4"/>
<comment type="subcellular location">
    <subcellularLocation>
        <location evidence="2">Membrane</location>
    </subcellularLocation>
</comment>
<dbReference type="SUPFAM" id="SSF48576">
    <property type="entry name" value="Terpenoid synthases"/>
    <property type="match status" value="1"/>
</dbReference>
<dbReference type="PANTHER" id="PTHR11626">
    <property type="entry name" value="FARNESYL-DIPHOSPHATE FARNESYLTRANSFERASE"/>
    <property type="match status" value="1"/>
</dbReference>
<dbReference type="RefSeq" id="XP_019022357.1">
    <property type="nucleotide sequence ID" value="XM_019167912.1"/>
</dbReference>
<dbReference type="InterPro" id="IPR002060">
    <property type="entry name" value="Squ/phyt_synthse"/>
</dbReference>
<name>A0A0E9NHJ4_SAICN</name>
<dbReference type="NCBIfam" id="TIGR01559">
    <property type="entry name" value="squal_synth"/>
    <property type="match status" value="1"/>
</dbReference>
<comment type="catalytic activity">
    <reaction evidence="15">
        <text>2 (2E,6E)-farnesyl diphosphate + NADPH + H(+) = squalene + 2 diphosphate + NADP(+)</text>
        <dbReference type="Rhea" id="RHEA:32295"/>
        <dbReference type="ChEBI" id="CHEBI:15378"/>
        <dbReference type="ChEBI" id="CHEBI:15440"/>
        <dbReference type="ChEBI" id="CHEBI:33019"/>
        <dbReference type="ChEBI" id="CHEBI:57783"/>
        <dbReference type="ChEBI" id="CHEBI:58349"/>
        <dbReference type="ChEBI" id="CHEBI:175763"/>
        <dbReference type="EC" id="2.5.1.21"/>
    </reaction>
</comment>
<evidence type="ECO:0000313" key="16">
    <source>
        <dbReference type="EMBL" id="GAO49309.1"/>
    </source>
</evidence>
<dbReference type="InterPro" id="IPR008949">
    <property type="entry name" value="Isoprenoid_synthase_dom_sf"/>
</dbReference>
<evidence type="ECO:0000256" key="3">
    <source>
        <dbReference type="ARBA" id="ARBA00006251"/>
    </source>
</evidence>
<keyword evidence="14" id="KW-0753">Steroid metabolism</keyword>
<dbReference type="UniPathway" id="UPA00767">
    <property type="reaction ID" value="UER00751"/>
</dbReference>
<evidence type="ECO:0000256" key="5">
    <source>
        <dbReference type="ARBA" id="ARBA00022516"/>
    </source>
</evidence>
<evidence type="ECO:0000256" key="4">
    <source>
        <dbReference type="ARBA" id="ARBA00012373"/>
    </source>
</evidence>
<dbReference type="OrthoDB" id="431150at2759"/>
<evidence type="ECO:0000256" key="15">
    <source>
        <dbReference type="RuleBase" id="RU368088"/>
    </source>
</evidence>
<comment type="function">
    <text evidence="15">Catalyzes the condensation of 2 farnesyl pyrophosphate (FPP) moieties to form squalene.</text>
</comment>
<comment type="cofactor">
    <cofactor evidence="1 15">
        <name>Mg(2+)</name>
        <dbReference type="ChEBI" id="CHEBI:18420"/>
    </cofactor>
</comment>
<dbReference type="Pfam" id="PF00494">
    <property type="entry name" value="SQS_PSY"/>
    <property type="match status" value="1"/>
</dbReference>
<keyword evidence="8" id="KW-0752">Steroid biosynthesis</keyword>
<reference evidence="16 17" key="3">
    <citation type="journal article" date="2015" name="Genome Announc.">
        <title>Draft Genome Sequence of the Archiascomycetous Yeast Saitoella complicata.</title>
        <authorList>
            <person name="Yamauchi K."/>
            <person name="Kondo S."/>
            <person name="Hamamoto M."/>
            <person name="Takahashi Y."/>
            <person name="Ogura Y."/>
            <person name="Hayashi T."/>
            <person name="Nishida H."/>
        </authorList>
    </citation>
    <scope>NUCLEOTIDE SEQUENCE [LARGE SCALE GENOMIC DNA]</scope>
    <source>
        <strain evidence="16 17">NRRL Y-17804</strain>
    </source>
</reference>
<dbReference type="GO" id="GO:0006696">
    <property type="term" value="P:ergosterol biosynthetic process"/>
    <property type="evidence" value="ECO:0007669"/>
    <property type="project" value="TreeGrafter"/>
</dbReference>
<evidence type="ECO:0000256" key="6">
    <source>
        <dbReference type="ARBA" id="ARBA00022679"/>
    </source>
</evidence>
<comment type="caution">
    <text evidence="16">The sequence shown here is derived from an EMBL/GenBank/DDBJ whole genome shotgun (WGS) entry which is preliminary data.</text>
</comment>
<feature type="transmembrane region" description="Helical" evidence="15">
    <location>
        <begin position="418"/>
        <end position="442"/>
    </location>
</feature>
<evidence type="ECO:0000256" key="10">
    <source>
        <dbReference type="ARBA" id="ARBA00023011"/>
    </source>
</evidence>
<dbReference type="PROSITE" id="PS01045">
    <property type="entry name" value="SQUALEN_PHYTOEN_SYN_2"/>
    <property type="match status" value="1"/>
</dbReference>
<comment type="catalytic activity">
    <reaction evidence="15">
        <text>2 (2E,6E)-farnesyl diphosphate + NADH + H(+) = squalene + 2 diphosphate + NAD(+)</text>
        <dbReference type="Rhea" id="RHEA:32299"/>
        <dbReference type="ChEBI" id="CHEBI:15378"/>
        <dbReference type="ChEBI" id="CHEBI:15440"/>
        <dbReference type="ChEBI" id="CHEBI:33019"/>
        <dbReference type="ChEBI" id="CHEBI:57540"/>
        <dbReference type="ChEBI" id="CHEBI:57945"/>
        <dbReference type="ChEBI" id="CHEBI:175763"/>
        <dbReference type="EC" id="2.5.1.21"/>
    </reaction>
</comment>
<evidence type="ECO:0000256" key="2">
    <source>
        <dbReference type="ARBA" id="ARBA00004370"/>
    </source>
</evidence>
<comment type="similarity">
    <text evidence="3 15">Belongs to the phytoene/squalene synthase family.</text>
</comment>
<proteinExistence type="inferred from homology"/>
<evidence type="ECO:0000256" key="11">
    <source>
        <dbReference type="ARBA" id="ARBA00023098"/>
    </source>
</evidence>
<dbReference type="FunFam" id="1.10.600.10:FF:000003">
    <property type="entry name" value="Farnesyl-diphosphate farnesyltransferase 1"/>
    <property type="match status" value="1"/>
</dbReference>
<reference evidence="16 17" key="1">
    <citation type="journal article" date="2011" name="J. Gen. Appl. Microbiol.">
        <title>Draft genome sequencing of the enigmatic yeast Saitoella complicata.</title>
        <authorList>
            <person name="Nishida H."/>
            <person name="Hamamoto M."/>
            <person name="Sugiyama J."/>
        </authorList>
    </citation>
    <scope>NUCLEOTIDE SEQUENCE [LARGE SCALE GENOMIC DNA]</scope>
    <source>
        <strain evidence="16 17">NRRL Y-17804</strain>
    </source>
</reference>
<keyword evidence="11" id="KW-0443">Lipid metabolism</keyword>
<evidence type="ECO:0000313" key="17">
    <source>
        <dbReference type="Proteomes" id="UP000033140"/>
    </source>
</evidence>
<dbReference type="InterPro" id="IPR019845">
    <property type="entry name" value="Squalene/phytoene_synthase_CS"/>
</dbReference>
<evidence type="ECO:0000256" key="7">
    <source>
        <dbReference type="ARBA" id="ARBA00022692"/>
    </source>
</evidence>
<organism evidence="16 17">
    <name type="scientific">Saitoella complicata (strain BCRC 22490 / CBS 7301 / JCM 7358 / NBRC 10748 / NRRL Y-17804)</name>
    <dbReference type="NCBI Taxonomy" id="698492"/>
    <lineage>
        <taxon>Eukaryota</taxon>
        <taxon>Fungi</taxon>
        <taxon>Dikarya</taxon>
        <taxon>Ascomycota</taxon>
        <taxon>Taphrinomycotina</taxon>
        <taxon>Taphrinomycotina incertae sedis</taxon>
        <taxon>Saitoella</taxon>
    </lineage>
</organism>
<keyword evidence="12 15" id="KW-0472">Membrane</keyword>
<dbReference type="GO" id="GO:0045338">
    <property type="term" value="P:farnesyl diphosphate metabolic process"/>
    <property type="evidence" value="ECO:0007669"/>
    <property type="project" value="InterPro"/>
</dbReference>
<dbReference type="Proteomes" id="UP000033140">
    <property type="component" value="Unassembled WGS sequence"/>
</dbReference>
<reference evidence="16 17" key="2">
    <citation type="journal article" date="2014" name="J. Gen. Appl. Microbiol.">
        <title>The early diverging ascomycetous budding yeast Saitoella complicata has three histone deacetylases belonging to the Clr6, Hos2, and Rpd3 lineages.</title>
        <authorList>
            <person name="Nishida H."/>
            <person name="Matsumoto T."/>
            <person name="Kondo S."/>
            <person name="Hamamoto M."/>
            <person name="Yoshikawa H."/>
        </authorList>
    </citation>
    <scope>NUCLEOTIDE SEQUENCE [LARGE SCALE GENOMIC DNA]</scope>
    <source>
        <strain evidence="16 17">NRRL Y-17804</strain>
    </source>
</reference>
<dbReference type="InterPro" id="IPR044844">
    <property type="entry name" value="Trans_IPPS_euk-type"/>
</dbReference>
<dbReference type="GO" id="GO:0055056">
    <property type="term" value="F:D-glucose transmembrane transporter activity"/>
    <property type="evidence" value="ECO:0007669"/>
    <property type="project" value="UniProtKB-UniRule"/>
</dbReference>
<evidence type="ECO:0000256" key="1">
    <source>
        <dbReference type="ARBA" id="ARBA00001946"/>
    </source>
</evidence>
<dbReference type="AlphaFoldDB" id="A0A0E9NHJ4"/>